<dbReference type="Pfam" id="PF00665">
    <property type="entry name" value="rve"/>
    <property type="match status" value="1"/>
</dbReference>
<feature type="region of interest" description="Disordered" evidence="2">
    <location>
        <begin position="315"/>
        <end position="334"/>
    </location>
</feature>
<accession>A0ABQ7Q1U0</accession>
<name>A0ABQ7Q1U0_PLUXY</name>
<dbReference type="PANTHER" id="PTHR37984:SF11">
    <property type="entry name" value="INTEGRASE CATALYTIC DOMAIN-CONTAINING PROTEIN"/>
    <property type="match status" value="1"/>
</dbReference>
<dbReference type="EMBL" id="JAHIBW010000023">
    <property type="protein sequence ID" value="KAG7299177.1"/>
    <property type="molecule type" value="Genomic_DNA"/>
</dbReference>
<dbReference type="Gene3D" id="1.10.340.70">
    <property type="match status" value="1"/>
</dbReference>
<evidence type="ECO:0000313" key="4">
    <source>
        <dbReference type="EMBL" id="KAG7299177.1"/>
    </source>
</evidence>
<dbReference type="Pfam" id="PF17921">
    <property type="entry name" value="Integrase_H2C2"/>
    <property type="match status" value="1"/>
</dbReference>
<dbReference type="EC" id="2.7.7.49" evidence="1"/>
<feature type="compositionally biased region" description="Polar residues" evidence="2">
    <location>
        <begin position="357"/>
        <end position="366"/>
    </location>
</feature>
<dbReference type="Proteomes" id="UP000823941">
    <property type="component" value="Chromosome 23"/>
</dbReference>
<dbReference type="SUPFAM" id="SSF53098">
    <property type="entry name" value="Ribonuclease H-like"/>
    <property type="match status" value="1"/>
</dbReference>
<sequence>MLEIGHEGHISISGMKAKLRLNLWWTTMDKDVEYWVDTCKGCRLVRKITPPEPITSTDLPSRVWEMVAVDYLGPLPSGHYLLVIIDYYSRYYEVELTKSPSAENTIKVLSNIIAREGSMETLVCDNGPAFIDKRFTKFLKNHDIQLRHTTPLWPQANGEVERQNRSLLRRLRIAQALKLDWKEELLAYLMAYRTTPHSTTGVPPGNLFRGRVIKTKLPSMKLKIHIDDEAVRDNDRLKKHLTKVYADKKRNAKESDLAPGDKVLVRQKKDNKLSTPFSPEEHTVIWKRGNSVVARSPNGKEVRRNSTYFQRIKERDTNKVGVQEDNDDQDVTETSKDINAEIPTNVSTEAPMDSNVRETPTLSQPSRQKRVHRTPHKYNDFVLGLIMDCIHSNI</sequence>
<organism evidence="4 5">
    <name type="scientific">Plutella xylostella</name>
    <name type="common">Diamondback moth</name>
    <name type="synonym">Plutella maculipennis</name>
    <dbReference type="NCBI Taxonomy" id="51655"/>
    <lineage>
        <taxon>Eukaryota</taxon>
        <taxon>Metazoa</taxon>
        <taxon>Ecdysozoa</taxon>
        <taxon>Arthropoda</taxon>
        <taxon>Hexapoda</taxon>
        <taxon>Insecta</taxon>
        <taxon>Pterygota</taxon>
        <taxon>Neoptera</taxon>
        <taxon>Endopterygota</taxon>
        <taxon>Lepidoptera</taxon>
        <taxon>Glossata</taxon>
        <taxon>Ditrysia</taxon>
        <taxon>Yponomeutoidea</taxon>
        <taxon>Plutellidae</taxon>
        <taxon>Plutella</taxon>
    </lineage>
</organism>
<dbReference type="InterPro" id="IPR050951">
    <property type="entry name" value="Retrovirus_Pol_polyprotein"/>
</dbReference>
<dbReference type="InterPro" id="IPR012337">
    <property type="entry name" value="RNaseH-like_sf"/>
</dbReference>
<proteinExistence type="predicted"/>
<evidence type="ECO:0000256" key="2">
    <source>
        <dbReference type="SAM" id="MobiDB-lite"/>
    </source>
</evidence>
<dbReference type="PROSITE" id="PS50994">
    <property type="entry name" value="INTEGRASE"/>
    <property type="match status" value="1"/>
</dbReference>
<evidence type="ECO:0000256" key="1">
    <source>
        <dbReference type="ARBA" id="ARBA00012493"/>
    </source>
</evidence>
<evidence type="ECO:0000313" key="5">
    <source>
        <dbReference type="Proteomes" id="UP000823941"/>
    </source>
</evidence>
<protein>
    <recommendedName>
        <fullName evidence="1">RNA-directed DNA polymerase</fullName>
        <ecNumber evidence="1">2.7.7.49</ecNumber>
    </recommendedName>
</protein>
<gene>
    <name evidence="4" type="ORF">JYU34_017718</name>
</gene>
<reference evidence="4 5" key="1">
    <citation type="submission" date="2021-06" db="EMBL/GenBank/DDBJ databases">
        <title>A haploid diamondback moth (Plutella xylostella L.) genome assembly resolves 31 chromosomes and identifies a diamide resistance mutation.</title>
        <authorList>
            <person name="Ward C.M."/>
            <person name="Perry K.D."/>
            <person name="Baker G."/>
            <person name="Powis K."/>
            <person name="Heckel D.G."/>
            <person name="Baxter S.W."/>
        </authorList>
    </citation>
    <scope>NUCLEOTIDE SEQUENCE [LARGE SCALE GENOMIC DNA]</scope>
    <source>
        <strain evidence="4 5">LV</strain>
        <tissue evidence="4">Single pupa</tissue>
    </source>
</reference>
<evidence type="ECO:0000259" key="3">
    <source>
        <dbReference type="PROSITE" id="PS50994"/>
    </source>
</evidence>
<feature type="region of interest" description="Disordered" evidence="2">
    <location>
        <begin position="346"/>
        <end position="372"/>
    </location>
</feature>
<keyword evidence="5" id="KW-1185">Reference proteome</keyword>
<dbReference type="InterPro" id="IPR001584">
    <property type="entry name" value="Integrase_cat-core"/>
</dbReference>
<dbReference type="PANTHER" id="PTHR37984">
    <property type="entry name" value="PROTEIN CBG26694"/>
    <property type="match status" value="1"/>
</dbReference>
<feature type="domain" description="Integrase catalytic" evidence="3">
    <location>
        <begin position="56"/>
        <end position="212"/>
    </location>
</feature>
<dbReference type="Gene3D" id="3.30.420.10">
    <property type="entry name" value="Ribonuclease H-like superfamily/Ribonuclease H"/>
    <property type="match status" value="1"/>
</dbReference>
<dbReference type="InterPro" id="IPR041588">
    <property type="entry name" value="Integrase_H2C2"/>
</dbReference>
<dbReference type="InterPro" id="IPR036397">
    <property type="entry name" value="RNaseH_sf"/>
</dbReference>
<comment type="caution">
    <text evidence="4">The sequence shown here is derived from an EMBL/GenBank/DDBJ whole genome shotgun (WGS) entry which is preliminary data.</text>
</comment>